<dbReference type="OrthoDB" id="341259at2759"/>
<feature type="domain" description="F-box" evidence="1">
    <location>
        <begin position="4"/>
        <end position="43"/>
    </location>
</feature>
<dbReference type="HOGENOM" id="CLU_176406_0_0_1"/>
<dbReference type="Proteomes" id="UP000001699">
    <property type="component" value="Unassembled WGS sequence"/>
</dbReference>
<evidence type="ECO:0000259" key="1">
    <source>
        <dbReference type="Pfam" id="PF12937"/>
    </source>
</evidence>
<name>B0YAR8_ASPFC</name>
<evidence type="ECO:0000313" key="2">
    <source>
        <dbReference type="EMBL" id="EDP49111.1"/>
    </source>
</evidence>
<dbReference type="VEuPathDB" id="FungiDB:AFUB_085600"/>
<gene>
    <name evidence="2" type="ORF">AFUB_085600</name>
</gene>
<sequence>MNLLDLPTEVLVMIAEALQTAHDINTLARTSRTLYSCINYVLYQSDVQNGNGKALIWAARRNKPATAQKSLQAGVKKLKKMASPAPDALVKGRPRSHDAVVIGRRC</sequence>
<dbReference type="EMBL" id="DS499600">
    <property type="protein sequence ID" value="EDP49111.1"/>
    <property type="molecule type" value="Genomic_DNA"/>
</dbReference>
<evidence type="ECO:0000313" key="3">
    <source>
        <dbReference type="Proteomes" id="UP000001699"/>
    </source>
</evidence>
<dbReference type="CDD" id="cd09917">
    <property type="entry name" value="F-box_SF"/>
    <property type="match status" value="1"/>
</dbReference>
<dbReference type="Pfam" id="PF12937">
    <property type="entry name" value="F-box-like"/>
    <property type="match status" value="1"/>
</dbReference>
<reference evidence="2 3" key="1">
    <citation type="journal article" date="2008" name="PLoS Genet.">
        <title>Genomic islands in the pathogenic filamentous fungus Aspergillus fumigatus.</title>
        <authorList>
            <person name="Fedorova N.D."/>
            <person name="Khaldi N."/>
            <person name="Joardar V.S."/>
            <person name="Maiti R."/>
            <person name="Amedeo P."/>
            <person name="Anderson M.J."/>
            <person name="Crabtree J."/>
            <person name="Silva J.C."/>
            <person name="Badger J.H."/>
            <person name="Albarraq A."/>
            <person name="Angiuoli S."/>
            <person name="Bussey H."/>
            <person name="Bowyer P."/>
            <person name="Cotty P.J."/>
            <person name="Dyer P.S."/>
            <person name="Egan A."/>
            <person name="Galens K."/>
            <person name="Fraser-Liggett C.M."/>
            <person name="Haas B.J."/>
            <person name="Inman J.M."/>
            <person name="Kent R."/>
            <person name="Lemieux S."/>
            <person name="Malavazi I."/>
            <person name="Orvis J."/>
            <person name="Roemer T."/>
            <person name="Ronning C.M."/>
            <person name="Sundaram J.P."/>
            <person name="Sutton G."/>
            <person name="Turner G."/>
            <person name="Venter J.C."/>
            <person name="White O.R."/>
            <person name="Whitty B.R."/>
            <person name="Youngman P."/>
            <person name="Wolfe K.H."/>
            <person name="Goldman G.H."/>
            <person name="Wortman J.R."/>
            <person name="Jiang B."/>
            <person name="Denning D.W."/>
            <person name="Nierman W.C."/>
        </authorList>
    </citation>
    <scope>NUCLEOTIDE SEQUENCE [LARGE SCALE GENOMIC DNA]</scope>
    <source>
        <strain evidence="3">CBS 144.89 / FGSC A1163 / CEA10</strain>
    </source>
</reference>
<protein>
    <submittedName>
        <fullName evidence="2">F-box domain protein</fullName>
    </submittedName>
</protein>
<dbReference type="AlphaFoldDB" id="B0YAR8"/>
<keyword evidence="3" id="KW-1185">Reference proteome</keyword>
<accession>B0YAR8</accession>
<proteinExistence type="predicted"/>
<dbReference type="InterPro" id="IPR001810">
    <property type="entry name" value="F-box_dom"/>
</dbReference>
<organism evidence="2 3">
    <name type="scientific">Aspergillus fumigatus (strain CBS 144.89 / FGSC A1163 / CEA10)</name>
    <name type="common">Neosartorya fumigata</name>
    <dbReference type="NCBI Taxonomy" id="451804"/>
    <lineage>
        <taxon>Eukaryota</taxon>
        <taxon>Fungi</taxon>
        <taxon>Dikarya</taxon>
        <taxon>Ascomycota</taxon>
        <taxon>Pezizomycotina</taxon>
        <taxon>Eurotiomycetes</taxon>
        <taxon>Eurotiomycetidae</taxon>
        <taxon>Eurotiales</taxon>
        <taxon>Aspergillaceae</taxon>
        <taxon>Aspergillus</taxon>
        <taxon>Aspergillus subgen. Fumigati</taxon>
    </lineage>
</organism>